<evidence type="ECO:0000313" key="2">
    <source>
        <dbReference type="Proteomes" id="UP001165960"/>
    </source>
</evidence>
<sequence length="139" mass="14939">MSIQTLHSSATSSIQACLAFGSKILPWLSLNALAAAVIPFQVVANACFFSFSSCSSPTDKACFSGISATLPANGEEPDILMFVGIFFMEPELPLGDRPQRDPNSQSCRIGNNLIRTAPTPNPLDLDDELSLMFNTNCHI</sequence>
<proteinExistence type="predicted"/>
<comment type="caution">
    <text evidence="1">The sequence shown here is derived from an EMBL/GenBank/DDBJ whole genome shotgun (WGS) entry which is preliminary data.</text>
</comment>
<gene>
    <name evidence="1" type="ORF">DSO57_1033954</name>
</gene>
<reference evidence="1" key="1">
    <citation type="submission" date="2022-04" db="EMBL/GenBank/DDBJ databases">
        <title>Genome of the entomopathogenic fungus Entomophthora muscae.</title>
        <authorList>
            <person name="Elya C."/>
            <person name="Lovett B.R."/>
            <person name="Lee E."/>
            <person name="Macias A.M."/>
            <person name="Hajek A.E."/>
            <person name="De Bivort B.L."/>
            <person name="Kasson M.T."/>
            <person name="De Fine Licht H.H."/>
            <person name="Stajich J.E."/>
        </authorList>
    </citation>
    <scope>NUCLEOTIDE SEQUENCE</scope>
    <source>
        <strain evidence="1">Berkeley</strain>
    </source>
</reference>
<name>A0ACC2TB22_9FUNG</name>
<keyword evidence="2" id="KW-1185">Reference proteome</keyword>
<protein>
    <submittedName>
        <fullName evidence="1">Uncharacterized protein</fullName>
    </submittedName>
</protein>
<dbReference type="EMBL" id="QTSX02003115">
    <property type="protein sequence ID" value="KAJ9071744.1"/>
    <property type="molecule type" value="Genomic_DNA"/>
</dbReference>
<accession>A0ACC2TB22</accession>
<organism evidence="1 2">
    <name type="scientific">Entomophthora muscae</name>
    <dbReference type="NCBI Taxonomy" id="34485"/>
    <lineage>
        <taxon>Eukaryota</taxon>
        <taxon>Fungi</taxon>
        <taxon>Fungi incertae sedis</taxon>
        <taxon>Zoopagomycota</taxon>
        <taxon>Entomophthoromycotina</taxon>
        <taxon>Entomophthoromycetes</taxon>
        <taxon>Entomophthorales</taxon>
        <taxon>Entomophthoraceae</taxon>
        <taxon>Entomophthora</taxon>
    </lineage>
</organism>
<evidence type="ECO:0000313" key="1">
    <source>
        <dbReference type="EMBL" id="KAJ9071744.1"/>
    </source>
</evidence>
<dbReference type="Proteomes" id="UP001165960">
    <property type="component" value="Unassembled WGS sequence"/>
</dbReference>